<reference evidence="3" key="1">
    <citation type="submission" date="2018-03" db="EMBL/GenBank/DDBJ databases">
        <title>New taxa in the Lactobacillus gasseri group.</title>
        <authorList>
            <person name="Tanizawa Y."/>
            <person name="Tohno M."/>
            <person name="Endo A."/>
            <person name="Arita M."/>
        </authorList>
    </citation>
    <scope>NUCLEOTIDE SEQUENCE [LARGE SCALE GENOMIC DNA]</scope>
    <source>
        <strain evidence="3">DSM 24759</strain>
    </source>
</reference>
<protein>
    <submittedName>
        <fullName evidence="2">Uncharacterized protein</fullName>
    </submittedName>
</protein>
<keyword evidence="1" id="KW-0472">Membrane</keyword>
<keyword evidence="3" id="KW-1185">Reference proteome</keyword>
<dbReference type="Proteomes" id="UP000257317">
    <property type="component" value="Unassembled WGS sequence"/>
</dbReference>
<evidence type="ECO:0000313" key="3">
    <source>
        <dbReference type="Proteomes" id="UP000257317"/>
    </source>
</evidence>
<proteinExistence type="predicted"/>
<keyword evidence="1" id="KW-1133">Transmembrane helix</keyword>
<name>A0A2Z6TEC6_9LACO</name>
<evidence type="ECO:0000313" key="2">
    <source>
        <dbReference type="EMBL" id="GBG04342.1"/>
    </source>
</evidence>
<dbReference type="AlphaFoldDB" id="A0A2Z6TEC6"/>
<dbReference type="RefSeq" id="WP_117117695.1">
    <property type="nucleotide sequence ID" value="NZ_BFBY01000002.1"/>
</dbReference>
<gene>
    <name evidence="2" type="ORF">LrDSM24759_02560</name>
</gene>
<feature type="transmembrane region" description="Helical" evidence="1">
    <location>
        <begin position="29"/>
        <end position="49"/>
    </location>
</feature>
<accession>A0A2Z6TEC6</accession>
<sequence>MKIEKLNEKELREIRQNKIKDKKEVLKQYLLVVIVFMIMGMLKFMRINVIHSNQMLNLLILFVIIPWVFFIIIALSSKVRNYVISQKGL</sequence>
<evidence type="ECO:0000256" key="1">
    <source>
        <dbReference type="SAM" id="Phobius"/>
    </source>
</evidence>
<feature type="transmembrane region" description="Helical" evidence="1">
    <location>
        <begin position="55"/>
        <end position="75"/>
    </location>
</feature>
<comment type="caution">
    <text evidence="2">The sequence shown here is derived from an EMBL/GenBank/DDBJ whole genome shotgun (WGS) entry which is preliminary data.</text>
</comment>
<keyword evidence="1" id="KW-0812">Transmembrane</keyword>
<organism evidence="2 3">
    <name type="scientific">Lactobacillus rodentium</name>
    <dbReference type="NCBI Taxonomy" id="947835"/>
    <lineage>
        <taxon>Bacteria</taxon>
        <taxon>Bacillati</taxon>
        <taxon>Bacillota</taxon>
        <taxon>Bacilli</taxon>
        <taxon>Lactobacillales</taxon>
        <taxon>Lactobacillaceae</taxon>
        <taxon>Lactobacillus</taxon>
    </lineage>
</organism>
<dbReference type="EMBL" id="BFBY01000002">
    <property type="protein sequence ID" value="GBG04342.1"/>
    <property type="molecule type" value="Genomic_DNA"/>
</dbReference>